<evidence type="ECO:0000256" key="7">
    <source>
        <dbReference type="ARBA" id="ARBA00022741"/>
    </source>
</evidence>
<dbReference type="InterPro" id="IPR003594">
    <property type="entry name" value="HATPase_dom"/>
</dbReference>
<dbReference type="InterPro" id="IPR004358">
    <property type="entry name" value="Sig_transdc_His_kin-like_C"/>
</dbReference>
<dbReference type="GO" id="GO:0005886">
    <property type="term" value="C:plasma membrane"/>
    <property type="evidence" value="ECO:0007669"/>
    <property type="project" value="UniProtKB-SubCell"/>
</dbReference>
<reference evidence="15 16" key="1">
    <citation type="journal article" date="2005" name="Int. J. Syst. Evol. Microbiol.">
        <title>Bacillus litoralis sp. nov., isolated from a tidal flat of the Yellow Sea in Korea.</title>
        <authorList>
            <person name="Yoon J.H."/>
            <person name="Oh T.K."/>
        </authorList>
    </citation>
    <scope>NUCLEOTIDE SEQUENCE [LARGE SCALE GENOMIC DNA]</scope>
    <source>
        <strain evidence="15 16">SW-211</strain>
    </source>
</reference>
<keyword evidence="10" id="KW-0902">Two-component regulatory system</keyword>
<sequence length="597" mass="67658">MKKLLKTMSFRTKILTILLILTIILSGFSLILVQSIEDITQVSNKIKRTNIPELHLLSQWEQELGVKEYIVNDYLENNLCCNLVEDYQAYATDMEGELKDSDSIPDSLSNIKKRIDLLDFMIINNIQGLISFDDKPATREYFHSTFLPQLNELKQDINTAKKQTVSQFDGHSNQFSTIIKSSLWLLILVTAGAILMSIIVSYRISSSLTKPIETVVNKVDKIANGEYGLTIDSTEQTEFNHLTNSINQMSVKLRESFNTIVNDKVYREQILNSLPVGIIRITDDPLEMTSNSTAANILNMDNKEIDNKCLENIEELNAEFWSILSTKEITSHTKVLFVTEQGAKHLLVSQAELKNQQQQVIGRIVNFVDITETEVLEKRMHKSEKLAVVGEIAAGAAHEIRNPLAVIHGFLSLMEQSISNENKEQFHIPLLMKEVERINTIIEEMLLLSKPGAPNKKEVFLEDVLKDFLPLIIEASENVNFSIDLNRIPLNIDAKQIKQVFHNLIRNSIEAMESKGNLSIFSVVQNNFYHIFIKDSGQGIPKHIIDNLYEPFTSNKENGTGLGLMVVKRVIENHNGHIELHETSTEGTTFLISLPLK</sequence>
<dbReference type="EC" id="2.7.13.3" evidence="3"/>
<dbReference type="Gene3D" id="3.30.450.20">
    <property type="entry name" value="PAS domain"/>
    <property type="match status" value="1"/>
</dbReference>
<feature type="domain" description="HAMP" evidence="14">
    <location>
        <begin position="206"/>
        <end position="258"/>
    </location>
</feature>
<dbReference type="OrthoDB" id="9815750at2"/>
<dbReference type="GO" id="GO:0000155">
    <property type="term" value="F:phosphorelay sensor kinase activity"/>
    <property type="evidence" value="ECO:0007669"/>
    <property type="project" value="InterPro"/>
</dbReference>
<dbReference type="PROSITE" id="PS50109">
    <property type="entry name" value="HIS_KIN"/>
    <property type="match status" value="1"/>
</dbReference>
<keyword evidence="6" id="KW-0808">Transferase</keyword>
<dbReference type="PROSITE" id="PS50885">
    <property type="entry name" value="HAMP"/>
    <property type="match status" value="1"/>
</dbReference>
<dbReference type="PANTHER" id="PTHR43065">
    <property type="entry name" value="SENSOR HISTIDINE KINASE"/>
    <property type="match status" value="1"/>
</dbReference>
<dbReference type="PRINTS" id="PR00344">
    <property type="entry name" value="BCTRLSENSOR"/>
</dbReference>
<comment type="catalytic activity">
    <reaction evidence="1">
        <text>ATP + protein L-histidine = ADP + protein N-phospho-L-histidine.</text>
        <dbReference type="EC" id="2.7.13.3"/>
    </reaction>
</comment>
<dbReference type="InterPro" id="IPR036097">
    <property type="entry name" value="HisK_dim/P_sf"/>
</dbReference>
<dbReference type="PANTHER" id="PTHR43065:SF10">
    <property type="entry name" value="PEROXIDE STRESS-ACTIVATED HISTIDINE KINASE MAK3"/>
    <property type="match status" value="1"/>
</dbReference>
<dbReference type="CDD" id="cd06225">
    <property type="entry name" value="HAMP"/>
    <property type="match status" value="1"/>
</dbReference>
<dbReference type="EMBL" id="VOQF01000012">
    <property type="protein sequence ID" value="TXC89314.1"/>
    <property type="molecule type" value="Genomic_DNA"/>
</dbReference>
<keyword evidence="4" id="KW-1003">Cell membrane</keyword>
<dbReference type="SUPFAM" id="SSF158472">
    <property type="entry name" value="HAMP domain-like"/>
    <property type="match status" value="1"/>
</dbReference>
<name>A0A5C6VXM5_9BACI</name>
<dbReference type="Pfam" id="PF00672">
    <property type="entry name" value="HAMP"/>
    <property type="match status" value="1"/>
</dbReference>
<dbReference type="InterPro" id="IPR035965">
    <property type="entry name" value="PAS-like_dom_sf"/>
</dbReference>
<dbReference type="SUPFAM" id="SSF55785">
    <property type="entry name" value="PYP-like sensor domain (PAS domain)"/>
    <property type="match status" value="1"/>
</dbReference>
<evidence type="ECO:0000256" key="4">
    <source>
        <dbReference type="ARBA" id="ARBA00022475"/>
    </source>
</evidence>
<dbReference type="Gene3D" id="3.30.565.10">
    <property type="entry name" value="Histidine kinase-like ATPase, C-terminal domain"/>
    <property type="match status" value="1"/>
</dbReference>
<dbReference type="InterPro" id="IPR003660">
    <property type="entry name" value="HAMP_dom"/>
</dbReference>
<feature type="domain" description="Histidine kinase" evidence="13">
    <location>
        <begin position="395"/>
        <end position="597"/>
    </location>
</feature>
<evidence type="ECO:0000256" key="9">
    <source>
        <dbReference type="ARBA" id="ARBA00022840"/>
    </source>
</evidence>
<keyword evidence="7" id="KW-0547">Nucleotide-binding</keyword>
<dbReference type="InterPro" id="IPR036890">
    <property type="entry name" value="HATPase_C_sf"/>
</dbReference>
<dbReference type="SUPFAM" id="SSF47384">
    <property type="entry name" value="Homodimeric domain of signal transducing histidine kinase"/>
    <property type="match status" value="1"/>
</dbReference>
<keyword evidence="16" id="KW-1185">Reference proteome</keyword>
<dbReference type="SMART" id="SM00387">
    <property type="entry name" value="HATPase_c"/>
    <property type="match status" value="1"/>
</dbReference>
<keyword evidence="12" id="KW-0812">Transmembrane</keyword>
<evidence type="ECO:0000256" key="6">
    <source>
        <dbReference type="ARBA" id="ARBA00022679"/>
    </source>
</evidence>
<evidence type="ECO:0000256" key="3">
    <source>
        <dbReference type="ARBA" id="ARBA00012438"/>
    </source>
</evidence>
<evidence type="ECO:0000256" key="8">
    <source>
        <dbReference type="ARBA" id="ARBA00022777"/>
    </source>
</evidence>
<dbReference type="InterPro" id="IPR003661">
    <property type="entry name" value="HisK_dim/P_dom"/>
</dbReference>
<evidence type="ECO:0000256" key="1">
    <source>
        <dbReference type="ARBA" id="ARBA00000085"/>
    </source>
</evidence>
<keyword evidence="11 12" id="KW-0472">Membrane</keyword>
<dbReference type="CDD" id="cd00075">
    <property type="entry name" value="HATPase"/>
    <property type="match status" value="1"/>
</dbReference>
<dbReference type="Gene3D" id="6.10.340.10">
    <property type="match status" value="1"/>
</dbReference>
<evidence type="ECO:0000256" key="10">
    <source>
        <dbReference type="ARBA" id="ARBA00023012"/>
    </source>
</evidence>
<evidence type="ECO:0000256" key="5">
    <source>
        <dbReference type="ARBA" id="ARBA00022553"/>
    </source>
</evidence>
<accession>A0A5C6VXM5</accession>
<comment type="caution">
    <text evidence="15">The sequence shown here is derived from an EMBL/GenBank/DDBJ whole genome shotgun (WGS) entry which is preliminary data.</text>
</comment>
<gene>
    <name evidence="15" type="ORF">FS935_17725</name>
</gene>
<dbReference type="SMART" id="SM00388">
    <property type="entry name" value="HisKA"/>
    <property type="match status" value="1"/>
</dbReference>
<proteinExistence type="predicted"/>
<dbReference type="AlphaFoldDB" id="A0A5C6VXM5"/>
<keyword evidence="12" id="KW-1133">Transmembrane helix</keyword>
<evidence type="ECO:0000256" key="2">
    <source>
        <dbReference type="ARBA" id="ARBA00004651"/>
    </source>
</evidence>
<dbReference type="SMART" id="SM00304">
    <property type="entry name" value="HAMP"/>
    <property type="match status" value="1"/>
</dbReference>
<evidence type="ECO:0000256" key="11">
    <source>
        <dbReference type="ARBA" id="ARBA00023136"/>
    </source>
</evidence>
<dbReference type="Gene3D" id="1.10.287.130">
    <property type="match status" value="1"/>
</dbReference>
<organism evidence="15 16">
    <name type="scientific">Metabacillus litoralis</name>
    <dbReference type="NCBI Taxonomy" id="152268"/>
    <lineage>
        <taxon>Bacteria</taxon>
        <taxon>Bacillati</taxon>
        <taxon>Bacillota</taxon>
        <taxon>Bacilli</taxon>
        <taxon>Bacillales</taxon>
        <taxon>Bacillaceae</taxon>
        <taxon>Metabacillus</taxon>
    </lineage>
</organism>
<evidence type="ECO:0000313" key="15">
    <source>
        <dbReference type="EMBL" id="TXC89314.1"/>
    </source>
</evidence>
<keyword evidence="5" id="KW-0597">Phosphoprotein</keyword>
<keyword evidence="8" id="KW-0418">Kinase</keyword>
<comment type="subcellular location">
    <subcellularLocation>
        <location evidence="2">Cell membrane</location>
        <topology evidence="2">Multi-pass membrane protein</topology>
    </subcellularLocation>
</comment>
<dbReference type="CDD" id="cd00082">
    <property type="entry name" value="HisKA"/>
    <property type="match status" value="1"/>
</dbReference>
<dbReference type="Pfam" id="PF02518">
    <property type="entry name" value="HATPase_c"/>
    <property type="match status" value="1"/>
</dbReference>
<feature type="transmembrane region" description="Helical" evidence="12">
    <location>
        <begin position="183"/>
        <end position="202"/>
    </location>
</feature>
<dbReference type="RefSeq" id="WP_146949980.1">
    <property type="nucleotide sequence ID" value="NZ_VOQF01000012.1"/>
</dbReference>
<evidence type="ECO:0000256" key="12">
    <source>
        <dbReference type="SAM" id="Phobius"/>
    </source>
</evidence>
<dbReference type="InterPro" id="IPR005467">
    <property type="entry name" value="His_kinase_dom"/>
</dbReference>
<evidence type="ECO:0000313" key="16">
    <source>
        <dbReference type="Proteomes" id="UP000321363"/>
    </source>
</evidence>
<dbReference type="Proteomes" id="UP000321363">
    <property type="component" value="Unassembled WGS sequence"/>
</dbReference>
<dbReference type="SUPFAM" id="SSF55874">
    <property type="entry name" value="ATPase domain of HSP90 chaperone/DNA topoisomerase II/histidine kinase"/>
    <property type="match status" value="1"/>
</dbReference>
<protein>
    <recommendedName>
        <fullName evidence="3">histidine kinase</fullName>
        <ecNumber evidence="3">2.7.13.3</ecNumber>
    </recommendedName>
</protein>
<dbReference type="GO" id="GO:0005524">
    <property type="term" value="F:ATP binding"/>
    <property type="evidence" value="ECO:0007669"/>
    <property type="project" value="UniProtKB-KW"/>
</dbReference>
<keyword evidence="9" id="KW-0067">ATP-binding</keyword>
<evidence type="ECO:0000259" key="13">
    <source>
        <dbReference type="PROSITE" id="PS50109"/>
    </source>
</evidence>
<evidence type="ECO:0000259" key="14">
    <source>
        <dbReference type="PROSITE" id="PS50885"/>
    </source>
</evidence>
<dbReference type="Pfam" id="PF00512">
    <property type="entry name" value="HisKA"/>
    <property type="match status" value="1"/>
</dbReference>